<proteinExistence type="predicted"/>
<evidence type="ECO:0000313" key="3">
    <source>
        <dbReference type="Proteomes" id="UP001215598"/>
    </source>
</evidence>
<evidence type="ECO:0000259" key="1">
    <source>
        <dbReference type="Pfam" id="PF13391"/>
    </source>
</evidence>
<dbReference type="EMBL" id="JARKIB010000260">
    <property type="protein sequence ID" value="KAJ7718820.1"/>
    <property type="molecule type" value="Genomic_DNA"/>
</dbReference>
<gene>
    <name evidence="2" type="ORF">B0H16DRAFT_1796904</name>
</gene>
<accession>A0AAD7HF24</accession>
<reference evidence="2" key="1">
    <citation type="submission" date="2023-03" db="EMBL/GenBank/DDBJ databases">
        <title>Massive genome expansion in bonnet fungi (Mycena s.s.) driven by repeated elements and novel gene families across ecological guilds.</title>
        <authorList>
            <consortium name="Lawrence Berkeley National Laboratory"/>
            <person name="Harder C.B."/>
            <person name="Miyauchi S."/>
            <person name="Viragh M."/>
            <person name="Kuo A."/>
            <person name="Thoen E."/>
            <person name="Andreopoulos B."/>
            <person name="Lu D."/>
            <person name="Skrede I."/>
            <person name="Drula E."/>
            <person name="Henrissat B."/>
            <person name="Morin E."/>
            <person name="Kohler A."/>
            <person name="Barry K."/>
            <person name="LaButti K."/>
            <person name="Morin E."/>
            <person name="Salamov A."/>
            <person name="Lipzen A."/>
            <person name="Mereny Z."/>
            <person name="Hegedus B."/>
            <person name="Baldrian P."/>
            <person name="Stursova M."/>
            <person name="Weitz H."/>
            <person name="Taylor A."/>
            <person name="Grigoriev I.V."/>
            <person name="Nagy L.G."/>
            <person name="Martin F."/>
            <person name="Kauserud H."/>
        </authorList>
    </citation>
    <scope>NUCLEOTIDE SEQUENCE</scope>
    <source>
        <strain evidence="2">CBHHK182m</strain>
    </source>
</reference>
<name>A0AAD7HF24_9AGAR</name>
<sequence>MEPSQVMIDFGYEDSKDFRLLNVADPRVNGLPRPENYHSFTPMRSTATQDDYVGEGHYIIVGVTRNEKGEEKSLVPIEPAAHIPVIEKRDVSRTGTNTAARRRDITRLEARRRDLGCRVTAQKAPAGSRGYDFTGLTVLLHPLYGWYNIPQQPAMNHIDIPQNAIVLRADVHSQYDAYQFGLEPRVVQGTTSGKLEYSVPEVRIFERDGAFSLDRSEKLFMKPPAVPGTTDVNHMFLLQHLMTGILWHVAGNGMNSMTDAIIPHTMRGTITGHDAA</sequence>
<feature type="domain" description="HNH nuclease" evidence="1">
    <location>
        <begin position="151"/>
        <end position="182"/>
    </location>
</feature>
<dbReference type="AlphaFoldDB" id="A0AAD7HF24"/>
<comment type="caution">
    <text evidence="2">The sequence shown here is derived from an EMBL/GenBank/DDBJ whole genome shotgun (WGS) entry which is preliminary data.</text>
</comment>
<evidence type="ECO:0000313" key="2">
    <source>
        <dbReference type="EMBL" id="KAJ7718820.1"/>
    </source>
</evidence>
<protein>
    <recommendedName>
        <fullName evidence="1">HNH nuclease domain-containing protein</fullName>
    </recommendedName>
</protein>
<organism evidence="2 3">
    <name type="scientific">Mycena metata</name>
    <dbReference type="NCBI Taxonomy" id="1033252"/>
    <lineage>
        <taxon>Eukaryota</taxon>
        <taxon>Fungi</taxon>
        <taxon>Dikarya</taxon>
        <taxon>Basidiomycota</taxon>
        <taxon>Agaricomycotina</taxon>
        <taxon>Agaricomycetes</taxon>
        <taxon>Agaricomycetidae</taxon>
        <taxon>Agaricales</taxon>
        <taxon>Marasmiineae</taxon>
        <taxon>Mycenaceae</taxon>
        <taxon>Mycena</taxon>
    </lineage>
</organism>
<dbReference type="InterPro" id="IPR003615">
    <property type="entry name" value="HNH_nuc"/>
</dbReference>
<dbReference type="Proteomes" id="UP001215598">
    <property type="component" value="Unassembled WGS sequence"/>
</dbReference>
<dbReference type="Pfam" id="PF13391">
    <property type="entry name" value="HNH_2"/>
    <property type="match status" value="1"/>
</dbReference>
<keyword evidence="3" id="KW-1185">Reference proteome</keyword>